<dbReference type="SUPFAM" id="SSF53098">
    <property type="entry name" value="Ribonuclease H-like"/>
    <property type="match status" value="1"/>
</dbReference>
<reference evidence="3" key="1">
    <citation type="submission" date="2019-07" db="EMBL/GenBank/DDBJ databases">
        <authorList>
            <person name="Palmer J.M."/>
        </authorList>
    </citation>
    <scope>NUCLEOTIDE SEQUENCE</scope>
    <source>
        <strain evidence="3">PC9</strain>
    </source>
</reference>
<dbReference type="GeneID" id="59378819"/>
<dbReference type="EMBL" id="JACETU010000006">
    <property type="protein sequence ID" value="KAF7426632.1"/>
    <property type="molecule type" value="Genomic_DNA"/>
</dbReference>
<dbReference type="GO" id="GO:0003676">
    <property type="term" value="F:nucleic acid binding"/>
    <property type="evidence" value="ECO:0007669"/>
    <property type="project" value="InterPro"/>
</dbReference>
<organism evidence="3 4">
    <name type="scientific">Pleurotus ostreatus</name>
    <name type="common">Oyster mushroom</name>
    <name type="synonym">White-rot fungus</name>
    <dbReference type="NCBI Taxonomy" id="5322"/>
    <lineage>
        <taxon>Eukaryota</taxon>
        <taxon>Fungi</taxon>
        <taxon>Dikarya</taxon>
        <taxon>Basidiomycota</taxon>
        <taxon>Agaricomycotina</taxon>
        <taxon>Agaricomycetes</taxon>
        <taxon>Agaricomycetidae</taxon>
        <taxon>Agaricales</taxon>
        <taxon>Pleurotineae</taxon>
        <taxon>Pleurotaceae</taxon>
        <taxon>Pleurotus</taxon>
    </lineage>
</organism>
<feature type="region of interest" description="Disordered" evidence="1">
    <location>
        <begin position="1"/>
        <end position="26"/>
    </location>
</feature>
<evidence type="ECO:0000256" key="1">
    <source>
        <dbReference type="SAM" id="MobiDB-lite"/>
    </source>
</evidence>
<dbReference type="VEuPathDB" id="FungiDB:PC9H_009001"/>
<comment type="caution">
    <text evidence="3">The sequence shown here is derived from an EMBL/GenBank/DDBJ whole genome shotgun (WGS) entry which is preliminary data.</text>
</comment>
<gene>
    <name evidence="3" type="ORF">PC9H_009001</name>
</gene>
<accession>A0A8H7DR38</accession>
<evidence type="ECO:0000313" key="3">
    <source>
        <dbReference type="EMBL" id="KAF7426632.1"/>
    </source>
</evidence>
<proteinExistence type="predicted"/>
<sequence>MAIYDTSPHPSQDAVSWSPGHSGIRGNERADTLAKAAAAQRPFIGSTIAWAKANAKAKALEQWVKQWKESAKTSPSALSLTHPPSYKLAKFHRTFTGNRRTYSHTIQASLGHAFVGEYFSCFVPRLPSSCPCDDTLLQTRAHVLTECPLHEHARHILREASSSLSLDFLLGTQKGLAAIAKFIQHSTAFRRHD</sequence>
<evidence type="ECO:0000259" key="2">
    <source>
        <dbReference type="PROSITE" id="PS50879"/>
    </source>
</evidence>
<dbReference type="InterPro" id="IPR002156">
    <property type="entry name" value="RNaseH_domain"/>
</dbReference>
<dbReference type="Proteomes" id="UP000623687">
    <property type="component" value="Unassembled WGS sequence"/>
</dbReference>
<dbReference type="InterPro" id="IPR012337">
    <property type="entry name" value="RNaseH-like_sf"/>
</dbReference>
<name>A0A8H7DR38_PLEOS</name>
<dbReference type="OrthoDB" id="3230070at2759"/>
<dbReference type="InterPro" id="IPR036397">
    <property type="entry name" value="RNaseH_sf"/>
</dbReference>
<protein>
    <recommendedName>
        <fullName evidence="2">RNase H type-1 domain-containing protein</fullName>
    </recommendedName>
</protein>
<dbReference type="Gene3D" id="3.30.420.10">
    <property type="entry name" value="Ribonuclease H-like superfamily/Ribonuclease H"/>
    <property type="match status" value="1"/>
</dbReference>
<dbReference type="GO" id="GO:0004523">
    <property type="term" value="F:RNA-DNA hybrid ribonuclease activity"/>
    <property type="evidence" value="ECO:0007669"/>
    <property type="project" value="InterPro"/>
</dbReference>
<dbReference type="PROSITE" id="PS50879">
    <property type="entry name" value="RNASE_H_1"/>
    <property type="match status" value="1"/>
</dbReference>
<dbReference type="AlphaFoldDB" id="A0A8H7DR38"/>
<keyword evidence="4" id="KW-1185">Reference proteome</keyword>
<evidence type="ECO:0000313" key="4">
    <source>
        <dbReference type="Proteomes" id="UP000623687"/>
    </source>
</evidence>
<dbReference type="RefSeq" id="XP_036629936.1">
    <property type="nucleotide sequence ID" value="XM_036778508.1"/>
</dbReference>
<feature type="domain" description="RNase H type-1" evidence="2">
    <location>
        <begin position="1"/>
        <end position="39"/>
    </location>
</feature>